<dbReference type="Gene3D" id="1.10.10.10">
    <property type="entry name" value="Winged helix-like DNA-binding domain superfamily/Winged helix DNA-binding domain"/>
    <property type="match status" value="1"/>
</dbReference>
<dbReference type="PANTHER" id="PTHR30537">
    <property type="entry name" value="HTH-TYPE TRANSCRIPTIONAL REGULATOR"/>
    <property type="match status" value="1"/>
</dbReference>
<dbReference type="PRINTS" id="PR00039">
    <property type="entry name" value="HTHLYSR"/>
</dbReference>
<dbReference type="EMBL" id="SLZQ01000001">
    <property type="protein sequence ID" value="TCS39336.1"/>
    <property type="molecule type" value="Genomic_DNA"/>
</dbReference>
<proteinExistence type="inferred from homology"/>
<comment type="similarity">
    <text evidence="1">Belongs to the LysR transcriptional regulatory family.</text>
</comment>
<name>A0A4R3I0T6_PAULE</name>
<dbReference type="InterPro" id="IPR058163">
    <property type="entry name" value="LysR-type_TF_proteobact-type"/>
</dbReference>
<reference evidence="6 7" key="1">
    <citation type="submission" date="2019-03" db="EMBL/GenBank/DDBJ databases">
        <title>Genomic Encyclopedia of Type Strains, Phase IV (KMG-IV): sequencing the most valuable type-strain genomes for metagenomic binning, comparative biology and taxonomic classification.</title>
        <authorList>
            <person name="Goeker M."/>
        </authorList>
    </citation>
    <scope>NUCLEOTIDE SEQUENCE [LARGE SCALE GENOMIC DNA]</scope>
    <source>
        <strain evidence="6 7">DSM 7445</strain>
    </source>
</reference>
<keyword evidence="4" id="KW-0804">Transcription</keyword>
<keyword evidence="7" id="KW-1185">Reference proteome</keyword>
<evidence type="ECO:0000256" key="1">
    <source>
        <dbReference type="ARBA" id="ARBA00009437"/>
    </source>
</evidence>
<dbReference type="InterPro" id="IPR036390">
    <property type="entry name" value="WH_DNA-bd_sf"/>
</dbReference>
<organism evidence="6 7">
    <name type="scientific">Paucimonas lemoignei</name>
    <name type="common">Pseudomonas lemoignei</name>
    <dbReference type="NCBI Taxonomy" id="29443"/>
    <lineage>
        <taxon>Bacteria</taxon>
        <taxon>Pseudomonadati</taxon>
        <taxon>Pseudomonadota</taxon>
        <taxon>Betaproteobacteria</taxon>
        <taxon>Burkholderiales</taxon>
        <taxon>Burkholderiaceae</taxon>
        <taxon>Paucimonas</taxon>
    </lineage>
</organism>
<dbReference type="Proteomes" id="UP000295382">
    <property type="component" value="Unassembled WGS sequence"/>
</dbReference>
<dbReference type="PROSITE" id="PS50931">
    <property type="entry name" value="HTH_LYSR"/>
    <property type="match status" value="1"/>
</dbReference>
<feature type="domain" description="HTH lysR-type" evidence="5">
    <location>
        <begin position="9"/>
        <end position="66"/>
    </location>
</feature>
<dbReference type="SUPFAM" id="SSF53850">
    <property type="entry name" value="Periplasmic binding protein-like II"/>
    <property type="match status" value="1"/>
</dbReference>
<comment type="caution">
    <text evidence="6">The sequence shown here is derived from an EMBL/GenBank/DDBJ whole genome shotgun (WGS) entry which is preliminary data.</text>
</comment>
<accession>A0A4R3I0T6</accession>
<dbReference type="Pfam" id="PF00126">
    <property type="entry name" value="HTH_1"/>
    <property type="match status" value="1"/>
</dbReference>
<evidence type="ECO:0000313" key="7">
    <source>
        <dbReference type="Proteomes" id="UP000295382"/>
    </source>
</evidence>
<dbReference type="InterPro" id="IPR036388">
    <property type="entry name" value="WH-like_DNA-bd_sf"/>
</dbReference>
<protein>
    <submittedName>
        <fullName evidence="6">DNA-binding transcriptional LysR family regulator</fullName>
    </submittedName>
</protein>
<dbReference type="Pfam" id="PF03466">
    <property type="entry name" value="LysR_substrate"/>
    <property type="match status" value="1"/>
</dbReference>
<dbReference type="InterPro" id="IPR000847">
    <property type="entry name" value="LysR_HTH_N"/>
</dbReference>
<dbReference type="GO" id="GO:0003677">
    <property type="term" value="F:DNA binding"/>
    <property type="evidence" value="ECO:0007669"/>
    <property type="project" value="UniProtKB-KW"/>
</dbReference>
<dbReference type="RefSeq" id="WP_132256604.1">
    <property type="nucleotide sequence ID" value="NZ_SLZQ01000001.1"/>
</dbReference>
<dbReference type="InterPro" id="IPR005119">
    <property type="entry name" value="LysR_subst-bd"/>
</dbReference>
<keyword evidence="3 6" id="KW-0238">DNA-binding</keyword>
<keyword evidence="2" id="KW-0805">Transcription regulation</keyword>
<dbReference type="CDD" id="cd08432">
    <property type="entry name" value="PBP2_GcdR_TrpI_HvrB_AmpR_like"/>
    <property type="match status" value="1"/>
</dbReference>
<dbReference type="AlphaFoldDB" id="A0A4R3I0T6"/>
<evidence type="ECO:0000259" key="5">
    <source>
        <dbReference type="PROSITE" id="PS50931"/>
    </source>
</evidence>
<gene>
    <name evidence="6" type="ORF">EDC30_101292</name>
</gene>
<dbReference type="OrthoDB" id="8688993at2"/>
<evidence type="ECO:0000256" key="2">
    <source>
        <dbReference type="ARBA" id="ARBA00023015"/>
    </source>
</evidence>
<evidence type="ECO:0000256" key="4">
    <source>
        <dbReference type="ARBA" id="ARBA00023163"/>
    </source>
</evidence>
<sequence length="314" mass="35262">MDSQLLNLPPLDTLRGFVAVARRMSITQAANDLCLTQSAVSRQILALEDYLGTPVFVRRHRAITLTETGERLFALASPWMERLAEFTDAVRHNDRVPPITITASIGVTALWVFPRLAAFQDANPYIDVRVAANNRVLDLKQEGIDLAIRYAREADVPAGAIKLFGEKVMPMASKTVAERSFKEPRSLLNEVLLEYDEPRARPWLRWSDWLAAAGLEDAKPRSYLHCNHYNQLVQLAVDGHGVALGRVALVLPMLLDGRLVVMPTERMGDSDYAYWLVAASSDARPEVAIFREWLISQVRETVDQMEKILLKKSA</sequence>
<dbReference type="GO" id="GO:0003700">
    <property type="term" value="F:DNA-binding transcription factor activity"/>
    <property type="evidence" value="ECO:0007669"/>
    <property type="project" value="InterPro"/>
</dbReference>
<dbReference type="FunFam" id="1.10.10.10:FF:000001">
    <property type="entry name" value="LysR family transcriptional regulator"/>
    <property type="match status" value="1"/>
</dbReference>
<evidence type="ECO:0000313" key="6">
    <source>
        <dbReference type="EMBL" id="TCS39336.1"/>
    </source>
</evidence>
<dbReference type="SUPFAM" id="SSF46785">
    <property type="entry name" value="Winged helix' DNA-binding domain"/>
    <property type="match status" value="1"/>
</dbReference>
<dbReference type="PANTHER" id="PTHR30537:SF5">
    <property type="entry name" value="HTH-TYPE TRANSCRIPTIONAL ACTIVATOR TTDR-RELATED"/>
    <property type="match status" value="1"/>
</dbReference>
<evidence type="ECO:0000256" key="3">
    <source>
        <dbReference type="ARBA" id="ARBA00023125"/>
    </source>
</evidence>
<dbReference type="Gene3D" id="3.40.190.10">
    <property type="entry name" value="Periplasmic binding protein-like II"/>
    <property type="match status" value="2"/>
</dbReference>